<protein>
    <recommendedName>
        <fullName evidence="4">PEGA domain-containing protein</fullName>
    </recommendedName>
</protein>
<reference evidence="2 3" key="1">
    <citation type="submission" date="2015-08" db="EMBL/GenBank/DDBJ databases">
        <authorList>
            <person name="Babu N.S."/>
            <person name="Beckwith C.J."/>
            <person name="Beseler K.G."/>
            <person name="Brison A."/>
            <person name="Carone J.V."/>
            <person name="Caskin T.P."/>
            <person name="Diamond M."/>
            <person name="Durham M.E."/>
            <person name="Foxe J.M."/>
            <person name="Go M."/>
            <person name="Henderson B.A."/>
            <person name="Jones I.B."/>
            <person name="McGettigan J.A."/>
            <person name="Micheletti S.J."/>
            <person name="Nasrallah M.E."/>
            <person name="Ortiz D."/>
            <person name="Piller C.R."/>
            <person name="Privatt S.R."/>
            <person name="Schneider S.L."/>
            <person name="Sharp S."/>
            <person name="Smith T.C."/>
            <person name="Stanton J.D."/>
            <person name="Ullery H.E."/>
            <person name="Wilson R.J."/>
            <person name="Serrano M.G."/>
            <person name="Buck G."/>
            <person name="Lee V."/>
            <person name="Wang Y."/>
            <person name="Carvalho R."/>
            <person name="Voegtly L."/>
            <person name="Shi R."/>
            <person name="Duckworth R."/>
            <person name="Johnson A."/>
            <person name="Loviza R."/>
            <person name="Walstead R."/>
            <person name="Shah Z."/>
            <person name="Kiflezghi M."/>
            <person name="Wade K."/>
            <person name="Ball S.L."/>
            <person name="Bradley K.W."/>
            <person name="Asai D.J."/>
            <person name="Bowman C.A."/>
            <person name="Russell D.A."/>
            <person name="Pope W.H."/>
            <person name="Jacobs-Sera D."/>
            <person name="Hendrix R.W."/>
            <person name="Hatfull G.F."/>
        </authorList>
    </citation>
    <scope>NUCLEOTIDE SEQUENCE [LARGE SCALE GENOMIC DNA]</scope>
    <source>
        <strain evidence="2 3">DSM 27648</strain>
    </source>
</reference>
<name>A0A0K1PKJ9_9BACT</name>
<keyword evidence="3" id="KW-1185">Reference proteome</keyword>
<dbReference type="OrthoDB" id="5509648at2"/>
<dbReference type="RefSeq" id="WP_146645724.1">
    <property type="nucleotide sequence ID" value="NZ_CP012333.1"/>
</dbReference>
<evidence type="ECO:0000313" key="2">
    <source>
        <dbReference type="EMBL" id="AKU94063.1"/>
    </source>
</evidence>
<dbReference type="STRING" id="1391654.AKJ09_00727"/>
<gene>
    <name evidence="2" type="ORF">AKJ09_00727</name>
</gene>
<dbReference type="PATRIC" id="fig|1391654.3.peg.735"/>
<evidence type="ECO:0000256" key="1">
    <source>
        <dbReference type="SAM" id="Phobius"/>
    </source>
</evidence>
<keyword evidence="1" id="KW-1133">Transmembrane helix</keyword>
<feature type="transmembrane region" description="Helical" evidence="1">
    <location>
        <begin position="268"/>
        <end position="290"/>
    </location>
</feature>
<evidence type="ECO:0000313" key="3">
    <source>
        <dbReference type="Proteomes" id="UP000064967"/>
    </source>
</evidence>
<keyword evidence="1" id="KW-0472">Membrane</keyword>
<dbReference type="EMBL" id="CP012333">
    <property type="protein sequence ID" value="AKU94063.1"/>
    <property type="molecule type" value="Genomic_DNA"/>
</dbReference>
<evidence type="ECO:0008006" key="4">
    <source>
        <dbReference type="Google" id="ProtNLM"/>
    </source>
</evidence>
<dbReference type="KEGG" id="llu:AKJ09_00727"/>
<dbReference type="Proteomes" id="UP000064967">
    <property type="component" value="Chromosome"/>
</dbReference>
<organism evidence="2 3">
    <name type="scientific">Labilithrix luteola</name>
    <dbReference type="NCBI Taxonomy" id="1391654"/>
    <lineage>
        <taxon>Bacteria</taxon>
        <taxon>Pseudomonadati</taxon>
        <taxon>Myxococcota</taxon>
        <taxon>Polyangia</taxon>
        <taxon>Polyangiales</taxon>
        <taxon>Labilitrichaceae</taxon>
        <taxon>Labilithrix</taxon>
    </lineage>
</organism>
<keyword evidence="1" id="KW-0812">Transmembrane</keyword>
<accession>A0A0K1PKJ9</accession>
<dbReference type="AlphaFoldDB" id="A0A0K1PKJ9"/>
<proteinExistence type="predicted"/>
<sequence length="319" mass="33757">MSFLDRSPRISISISISIRPPEPRSRTSRLRLRALAGWMALGAFLAGNTASAANPPDERAECAKLAEDAQAQRTAGKMRAALESLSMCARESCPLVIRRDCTSWVDEVERVVPTMVVHATDARGQDVASVKVYADGTLIKEQLDGRAISMDPGVHKLRFVVSGASAVERDVLLAESQKNRLVELRFDRALRLDGTADGDTSPTSASGAPSASSTPVLPWVFMGIGALSLATFGVLEVVGHGEYDDLESTCGKTRTCTDDQLSPTRTKFVAAAVALGVGLVGIGTGGVMLLTRPKNDERGVVVGAAPTDGGGMMRLRGTF</sequence>